<keyword evidence="4" id="KW-0143">Chaperone</keyword>
<evidence type="ECO:0000256" key="4">
    <source>
        <dbReference type="ARBA" id="ARBA00023186"/>
    </source>
</evidence>
<sequence>MASISSQQVLALAKALLDSAQQGNWQQLAQLDRQVARLMGQLGHEPKALAPAVAQLASAHGQARALAEQQMQRLQQTLNKHQDRQEGLRAYQQLEDF</sequence>
<keyword evidence="6" id="KW-0175">Coiled coil</keyword>
<dbReference type="AlphaFoldDB" id="A0A3N1PFV2"/>
<dbReference type="EMBL" id="RJUL01000005">
    <property type="protein sequence ID" value="ROQ25887.1"/>
    <property type="molecule type" value="Genomic_DNA"/>
</dbReference>
<comment type="subcellular location">
    <subcellularLocation>
        <location evidence="1">Cytoplasm</location>
        <location evidence="1">Cytosol</location>
    </subcellularLocation>
</comment>
<evidence type="ECO:0000256" key="3">
    <source>
        <dbReference type="ARBA" id="ARBA00022795"/>
    </source>
</evidence>
<reference evidence="7 8" key="1">
    <citation type="submission" date="2018-11" db="EMBL/GenBank/DDBJ databases">
        <title>Genomic Encyclopedia of Type Strains, Phase IV (KMG-IV): sequencing the most valuable type-strain genomes for metagenomic binning, comparative biology and taxonomic classification.</title>
        <authorList>
            <person name="Goeker M."/>
        </authorList>
    </citation>
    <scope>NUCLEOTIDE SEQUENCE [LARGE SCALE GENOMIC DNA]</scope>
    <source>
        <strain evidence="7 8">DSM 21945</strain>
    </source>
</reference>
<dbReference type="Proteomes" id="UP000268033">
    <property type="component" value="Unassembled WGS sequence"/>
</dbReference>
<comment type="caution">
    <text evidence="7">The sequence shown here is derived from an EMBL/GenBank/DDBJ whole genome shotgun (WGS) entry which is preliminary data.</text>
</comment>
<proteinExistence type="predicted"/>
<name>A0A3N1PFV2_9GAMM</name>
<evidence type="ECO:0000256" key="5">
    <source>
        <dbReference type="ARBA" id="ARBA00093797"/>
    </source>
</evidence>
<organism evidence="7 8">
    <name type="scientific">Gallaecimonas pentaromativorans</name>
    <dbReference type="NCBI Taxonomy" id="584787"/>
    <lineage>
        <taxon>Bacteria</taxon>
        <taxon>Pseudomonadati</taxon>
        <taxon>Pseudomonadota</taxon>
        <taxon>Gammaproteobacteria</taxon>
        <taxon>Enterobacterales</taxon>
        <taxon>Gallaecimonadaceae</taxon>
        <taxon>Gallaecimonas</taxon>
    </lineage>
</organism>
<dbReference type="Pfam" id="PF05400">
    <property type="entry name" value="FliT"/>
    <property type="match status" value="1"/>
</dbReference>
<accession>A0A3N1PFV2</accession>
<keyword evidence="8" id="KW-1185">Reference proteome</keyword>
<keyword evidence="2" id="KW-0963">Cytoplasm</keyword>
<evidence type="ECO:0000256" key="6">
    <source>
        <dbReference type="SAM" id="Coils"/>
    </source>
</evidence>
<evidence type="ECO:0000313" key="8">
    <source>
        <dbReference type="Proteomes" id="UP000268033"/>
    </source>
</evidence>
<dbReference type="STRING" id="584787.GCA_001247655_02946"/>
<evidence type="ECO:0000313" key="7">
    <source>
        <dbReference type="EMBL" id="ROQ25887.1"/>
    </source>
</evidence>
<dbReference type="Gene3D" id="1.20.58.380">
    <property type="entry name" value="Flagellar protein flit"/>
    <property type="match status" value="1"/>
</dbReference>
<feature type="coiled-coil region" evidence="6">
    <location>
        <begin position="64"/>
        <end position="91"/>
    </location>
</feature>
<evidence type="ECO:0000256" key="2">
    <source>
        <dbReference type="ARBA" id="ARBA00022490"/>
    </source>
</evidence>
<dbReference type="RefSeq" id="WP_050658439.1">
    <property type="nucleotide sequence ID" value="NZ_JBLXAC010000003.1"/>
</dbReference>
<evidence type="ECO:0000256" key="1">
    <source>
        <dbReference type="ARBA" id="ARBA00004514"/>
    </source>
</evidence>
<keyword evidence="3" id="KW-1005">Bacterial flagellum biogenesis</keyword>
<gene>
    <name evidence="7" type="ORF">EDC28_105198</name>
</gene>
<protein>
    <recommendedName>
        <fullName evidence="5">Flagellar protein FliT</fullName>
    </recommendedName>
</protein>
<dbReference type="GO" id="GO:0044781">
    <property type="term" value="P:bacterial-type flagellum organization"/>
    <property type="evidence" value="ECO:0007669"/>
    <property type="project" value="UniProtKB-KW"/>
</dbReference>
<dbReference type="InterPro" id="IPR008622">
    <property type="entry name" value="FliT"/>
</dbReference>